<dbReference type="InterPro" id="IPR050982">
    <property type="entry name" value="Auxin_biosynth/cation_transpt"/>
</dbReference>
<dbReference type="EMBL" id="WISZ01000099">
    <property type="protein sequence ID" value="MQX09056.1"/>
    <property type="molecule type" value="Genomic_DNA"/>
</dbReference>
<keyword evidence="1" id="KW-0560">Oxidoreductase</keyword>
<protein>
    <submittedName>
        <fullName evidence="2">SidA/IucD/PvdA family monooxygenase</fullName>
    </submittedName>
</protein>
<dbReference type="Pfam" id="PF13738">
    <property type="entry name" value="Pyr_redox_3"/>
    <property type="match status" value="1"/>
</dbReference>
<comment type="caution">
    <text evidence="2">The sequence shown here is derived from an EMBL/GenBank/DDBJ whole genome shotgun (WGS) entry which is preliminary data.</text>
</comment>
<dbReference type="Gene3D" id="3.50.50.60">
    <property type="entry name" value="FAD/NAD(P)-binding domain"/>
    <property type="match status" value="2"/>
</dbReference>
<proteinExistence type="predicted"/>
<dbReference type="RefSeq" id="WP_060564057.1">
    <property type="nucleotide sequence ID" value="NZ_BJNI01000096.1"/>
</dbReference>
<dbReference type="GO" id="GO:0004497">
    <property type="term" value="F:monooxygenase activity"/>
    <property type="evidence" value="ECO:0007669"/>
    <property type="project" value="UniProtKB-KW"/>
</dbReference>
<dbReference type="PANTHER" id="PTHR43539:SF78">
    <property type="entry name" value="FLAVIN-CONTAINING MONOOXYGENASE"/>
    <property type="match status" value="1"/>
</dbReference>
<dbReference type="Proteomes" id="UP000466694">
    <property type="component" value="Unassembled WGS sequence"/>
</dbReference>
<name>A0A844ABQ0_RHIFR</name>
<dbReference type="AlphaFoldDB" id="A0A844ABQ0"/>
<dbReference type="PANTHER" id="PTHR43539">
    <property type="entry name" value="FLAVIN-BINDING MONOOXYGENASE-LIKE PROTEIN (AFU_ORTHOLOGUE AFUA_4G09220)"/>
    <property type="match status" value="1"/>
</dbReference>
<gene>
    <name evidence="2" type="ORF">GHK48_12355</name>
</gene>
<sequence length="413" mass="44910">MAGILDAVVVGAGSAGLGISYLLKQQGRDHQVLERGRIGETWRTQRWDSFRLNSPNVRSLLPGDAPEVPDPWGASTQHQFVSYLESYVERHHLPVITETPAEKLTRDDGLFLVATPRALLRARNVVIASGSLNCPKRPPVSAELPITLRQLDSSTYRNAAELAQGAVLVVGSGQSGGQIAEDLALAGRSVFLATSRVGRLVRHYRACDIFNWMTLSGYLDMPRSEIIPPSGKLPPRGLLGATHTISLQSLSAQGVVLLGRFLGMRNGSLVFGDDLDEHIRFADESSANVKRFIDDYIRRAGLNAPPADDDPAELIAPRLPYPPIRSIELATSGIRSVIWCTGFRGDFRWIKIPDTIGDDGQPIHEDGIGFVPGLYFSGLDFASTRKSGIIAGVAEEAARLGNHIARRSASYFN</sequence>
<dbReference type="SUPFAM" id="SSF51905">
    <property type="entry name" value="FAD/NAD(P)-binding domain"/>
    <property type="match status" value="1"/>
</dbReference>
<evidence type="ECO:0000313" key="2">
    <source>
        <dbReference type="EMBL" id="MQX09056.1"/>
    </source>
</evidence>
<keyword evidence="2" id="KW-0503">Monooxygenase</keyword>
<organism evidence="2 3">
    <name type="scientific">Rhizobium fredii</name>
    <name type="common">Sinorhizobium fredii</name>
    <dbReference type="NCBI Taxonomy" id="380"/>
    <lineage>
        <taxon>Bacteria</taxon>
        <taxon>Pseudomonadati</taxon>
        <taxon>Pseudomonadota</taxon>
        <taxon>Alphaproteobacteria</taxon>
        <taxon>Hyphomicrobiales</taxon>
        <taxon>Rhizobiaceae</taxon>
        <taxon>Sinorhizobium/Ensifer group</taxon>
        <taxon>Sinorhizobium</taxon>
    </lineage>
</organism>
<dbReference type="PRINTS" id="PR00411">
    <property type="entry name" value="PNDRDTASEI"/>
</dbReference>
<evidence type="ECO:0000313" key="3">
    <source>
        <dbReference type="Proteomes" id="UP000466694"/>
    </source>
</evidence>
<dbReference type="GO" id="GO:0050660">
    <property type="term" value="F:flavin adenine dinucleotide binding"/>
    <property type="evidence" value="ECO:0007669"/>
    <property type="project" value="TreeGrafter"/>
</dbReference>
<accession>A0A844ABQ0</accession>
<reference evidence="2 3" key="1">
    <citation type="journal article" date="2013" name="Genome Biol.">
        <title>Comparative genomics of the core and accessory genomes of 48 Sinorhizobium strains comprising five genospecies.</title>
        <authorList>
            <person name="Sugawara M."/>
            <person name="Epstein B."/>
            <person name="Badgley B.D."/>
            <person name="Unno T."/>
            <person name="Xu L."/>
            <person name="Reese J."/>
            <person name="Gyaneshwar P."/>
            <person name="Denny R."/>
            <person name="Mudge J."/>
            <person name="Bharti A.K."/>
            <person name="Farmer A.D."/>
            <person name="May G.D."/>
            <person name="Woodward J.E."/>
            <person name="Medigue C."/>
            <person name="Vallenet D."/>
            <person name="Lajus A."/>
            <person name="Rouy Z."/>
            <person name="Martinez-Vaz B."/>
            <person name="Tiffin P."/>
            <person name="Young N.D."/>
            <person name="Sadowsky M.J."/>
        </authorList>
    </citation>
    <scope>NUCLEOTIDE SEQUENCE [LARGE SCALE GENOMIC DNA]</scope>
    <source>
        <strain evidence="2 3">USDA205</strain>
    </source>
</reference>
<evidence type="ECO:0000256" key="1">
    <source>
        <dbReference type="ARBA" id="ARBA00023002"/>
    </source>
</evidence>
<dbReference type="InterPro" id="IPR036188">
    <property type="entry name" value="FAD/NAD-bd_sf"/>
</dbReference>